<dbReference type="AlphaFoldDB" id="A0A6P1PYW9"/>
<dbReference type="NCBIfam" id="NF045617">
    <property type="entry name" value="mostly_LP"/>
    <property type="match status" value="1"/>
</dbReference>
<name>A0A6P1PYW9_9GAMM</name>
<keyword evidence="3" id="KW-1185">Reference proteome</keyword>
<accession>A0A6P1PYW9</accession>
<organism evidence="2 3">
    <name type="scientific">Mixta intestinalis</name>
    <dbReference type="NCBI Taxonomy" id="1615494"/>
    <lineage>
        <taxon>Bacteria</taxon>
        <taxon>Pseudomonadati</taxon>
        <taxon>Pseudomonadota</taxon>
        <taxon>Gammaproteobacteria</taxon>
        <taxon>Enterobacterales</taxon>
        <taxon>Erwiniaceae</taxon>
        <taxon>Mixta</taxon>
    </lineage>
</organism>
<dbReference type="KEGG" id="mint:C7M51_01647"/>
<feature type="domain" description="DUF7480" evidence="1">
    <location>
        <begin position="27"/>
        <end position="123"/>
    </location>
</feature>
<dbReference type="PROSITE" id="PS51257">
    <property type="entry name" value="PROKAR_LIPOPROTEIN"/>
    <property type="match status" value="1"/>
</dbReference>
<dbReference type="OrthoDB" id="6463038at2"/>
<reference evidence="2 3" key="1">
    <citation type="submission" date="2018-03" db="EMBL/GenBank/DDBJ databases">
        <title>Pantoea intestinalis SRCM103226 isolated form the mealworm.</title>
        <authorList>
            <person name="Jeong D.-Y."/>
            <person name="Kim J.W."/>
        </authorList>
    </citation>
    <scope>NUCLEOTIDE SEQUENCE [LARGE SCALE GENOMIC DNA]</scope>
    <source>
        <strain evidence="2 3">SRCM103226</strain>
    </source>
</reference>
<dbReference type="InterPro" id="IPR055903">
    <property type="entry name" value="DUF7480"/>
</dbReference>
<dbReference type="EMBL" id="CP028271">
    <property type="protein sequence ID" value="QHM71361.1"/>
    <property type="molecule type" value="Genomic_DNA"/>
</dbReference>
<evidence type="ECO:0000313" key="3">
    <source>
        <dbReference type="Proteomes" id="UP000464053"/>
    </source>
</evidence>
<evidence type="ECO:0000313" key="2">
    <source>
        <dbReference type="EMBL" id="QHM71361.1"/>
    </source>
</evidence>
<proteinExistence type="predicted"/>
<dbReference type="Proteomes" id="UP000464053">
    <property type="component" value="Chromosome"/>
</dbReference>
<dbReference type="Pfam" id="PF24295">
    <property type="entry name" value="DUF7480"/>
    <property type="match status" value="1"/>
</dbReference>
<protein>
    <recommendedName>
        <fullName evidence="1">DUF7480 domain-containing protein</fullName>
    </recommendedName>
</protein>
<dbReference type="RefSeq" id="WP_160621355.1">
    <property type="nucleotide sequence ID" value="NZ_CP028271.1"/>
</dbReference>
<gene>
    <name evidence="2" type="ORF">C7M51_01647</name>
</gene>
<dbReference type="InterPro" id="IPR054657">
    <property type="entry name" value="T6SS_periplasmic_put"/>
</dbReference>
<evidence type="ECO:0000259" key="1">
    <source>
        <dbReference type="Pfam" id="PF24295"/>
    </source>
</evidence>
<sequence>MRFRQLVTVMAVTMALTACEGKTLSLYSAKIKTFNNQVCVMIDAKKGEYLNMLEISSSDEKETFFRRYFSSQESETIPLTADTCVPVFNYPFREGYAYGVMISTMFKGAGQNGGRNFVASFTLYRAGGELSATSL</sequence>